<dbReference type="SUPFAM" id="SSF81383">
    <property type="entry name" value="F-box domain"/>
    <property type="match status" value="1"/>
</dbReference>
<organism evidence="2 3">
    <name type="scientific">Taxus chinensis</name>
    <name type="common">Chinese yew</name>
    <name type="synonym">Taxus wallichiana var. chinensis</name>
    <dbReference type="NCBI Taxonomy" id="29808"/>
    <lineage>
        <taxon>Eukaryota</taxon>
        <taxon>Viridiplantae</taxon>
        <taxon>Streptophyta</taxon>
        <taxon>Embryophyta</taxon>
        <taxon>Tracheophyta</taxon>
        <taxon>Spermatophyta</taxon>
        <taxon>Pinopsida</taxon>
        <taxon>Pinidae</taxon>
        <taxon>Conifers II</taxon>
        <taxon>Cupressales</taxon>
        <taxon>Taxaceae</taxon>
        <taxon>Taxus</taxon>
    </lineage>
</organism>
<dbReference type="PROSITE" id="PS50181">
    <property type="entry name" value="FBOX"/>
    <property type="match status" value="1"/>
</dbReference>
<dbReference type="Pfam" id="PF00646">
    <property type="entry name" value="F-box"/>
    <property type="match status" value="1"/>
</dbReference>
<accession>A0AA38FS17</accession>
<comment type="caution">
    <text evidence="2">The sequence shown here is derived from an EMBL/GenBank/DDBJ whole genome shotgun (WGS) entry which is preliminary data.</text>
</comment>
<evidence type="ECO:0000313" key="2">
    <source>
        <dbReference type="EMBL" id="KAH9309617.1"/>
    </source>
</evidence>
<dbReference type="InterPro" id="IPR001810">
    <property type="entry name" value="F-box_dom"/>
</dbReference>
<dbReference type="Gene3D" id="1.20.1280.50">
    <property type="match status" value="1"/>
</dbReference>
<keyword evidence="3" id="KW-1185">Reference proteome</keyword>
<evidence type="ECO:0000313" key="3">
    <source>
        <dbReference type="Proteomes" id="UP000824469"/>
    </source>
</evidence>
<dbReference type="AlphaFoldDB" id="A0AA38FS17"/>
<dbReference type="InterPro" id="IPR036047">
    <property type="entry name" value="F-box-like_dom_sf"/>
</dbReference>
<dbReference type="EMBL" id="JAHRHJ020000007">
    <property type="protein sequence ID" value="KAH9309617.1"/>
    <property type="molecule type" value="Genomic_DNA"/>
</dbReference>
<protein>
    <recommendedName>
        <fullName evidence="1">F-box domain-containing protein</fullName>
    </recommendedName>
</protein>
<sequence length="144" mass="15900">MPILPLLANSNMSKEAIISFSAAHKLFSDYTSSLKLVLELELLKKPAIKEETIEMNGEIWSGLPQEILMLVLAKLPTLNIGKFRVVCKRWKFLLSPPGNALKRISSAVSPCNPSPAFLIGGLCFSHMKKSVMNDLYLLQSVPTS</sequence>
<dbReference type="SMART" id="SM00256">
    <property type="entry name" value="FBOX"/>
    <property type="match status" value="1"/>
</dbReference>
<evidence type="ECO:0000259" key="1">
    <source>
        <dbReference type="PROSITE" id="PS50181"/>
    </source>
</evidence>
<gene>
    <name evidence="2" type="ORF">KI387_037528</name>
</gene>
<feature type="domain" description="F-box" evidence="1">
    <location>
        <begin position="57"/>
        <end position="104"/>
    </location>
</feature>
<proteinExistence type="predicted"/>
<name>A0AA38FS17_TAXCH</name>
<reference evidence="2 3" key="1">
    <citation type="journal article" date="2021" name="Nat. Plants">
        <title>The Taxus genome provides insights into paclitaxel biosynthesis.</title>
        <authorList>
            <person name="Xiong X."/>
            <person name="Gou J."/>
            <person name="Liao Q."/>
            <person name="Li Y."/>
            <person name="Zhou Q."/>
            <person name="Bi G."/>
            <person name="Li C."/>
            <person name="Du R."/>
            <person name="Wang X."/>
            <person name="Sun T."/>
            <person name="Guo L."/>
            <person name="Liang H."/>
            <person name="Lu P."/>
            <person name="Wu Y."/>
            <person name="Zhang Z."/>
            <person name="Ro D.K."/>
            <person name="Shang Y."/>
            <person name="Huang S."/>
            <person name="Yan J."/>
        </authorList>
    </citation>
    <scope>NUCLEOTIDE SEQUENCE [LARGE SCALE GENOMIC DNA]</scope>
    <source>
        <strain evidence="2">Ta-2019</strain>
    </source>
</reference>
<dbReference type="Proteomes" id="UP000824469">
    <property type="component" value="Unassembled WGS sequence"/>
</dbReference>
<feature type="non-terminal residue" evidence="2">
    <location>
        <position position="144"/>
    </location>
</feature>